<dbReference type="Pfam" id="PF00271">
    <property type="entry name" value="Helicase_C"/>
    <property type="match status" value="1"/>
</dbReference>
<dbReference type="InterPro" id="IPR003604">
    <property type="entry name" value="Matrin/U1-like-C_Znf_C2H2"/>
</dbReference>
<feature type="compositionally biased region" description="Polar residues" evidence="1">
    <location>
        <begin position="415"/>
        <end position="438"/>
    </location>
</feature>
<feature type="compositionally biased region" description="Polar residues" evidence="1">
    <location>
        <begin position="396"/>
        <end position="408"/>
    </location>
</feature>
<feature type="domain" description="Helicase ATP-binding" evidence="2">
    <location>
        <begin position="1445"/>
        <end position="1629"/>
    </location>
</feature>
<dbReference type="InterPro" id="IPR001650">
    <property type="entry name" value="Helicase_C-like"/>
</dbReference>
<dbReference type="SMART" id="SM00451">
    <property type="entry name" value="ZnF_U1"/>
    <property type="match status" value="9"/>
</dbReference>
<feature type="compositionally biased region" description="Basic residues" evidence="1">
    <location>
        <begin position="1301"/>
        <end position="1312"/>
    </location>
</feature>
<feature type="region of interest" description="Disordered" evidence="1">
    <location>
        <begin position="255"/>
        <end position="275"/>
    </location>
</feature>
<evidence type="ECO:0000259" key="2">
    <source>
        <dbReference type="PROSITE" id="PS51192"/>
    </source>
</evidence>
<feature type="region of interest" description="Disordered" evidence="1">
    <location>
        <begin position="522"/>
        <end position="544"/>
    </location>
</feature>
<dbReference type="PANTHER" id="PTHR14074:SF16">
    <property type="entry name" value="ANTIVIRAL INNATE IMMUNE RESPONSE RECEPTOR RIG-I"/>
    <property type="match status" value="1"/>
</dbReference>
<evidence type="ECO:0000313" key="4">
    <source>
        <dbReference type="Proteomes" id="UP001165740"/>
    </source>
</evidence>
<dbReference type="InterPro" id="IPR027417">
    <property type="entry name" value="P-loop_NTPase"/>
</dbReference>
<feature type="region of interest" description="Disordered" evidence="1">
    <location>
        <begin position="1065"/>
        <end position="1098"/>
    </location>
</feature>
<dbReference type="OrthoDB" id="416741at2759"/>
<dbReference type="SMART" id="SM00355">
    <property type="entry name" value="ZnF_C2H2"/>
    <property type="match status" value="9"/>
</dbReference>
<reference evidence="5" key="1">
    <citation type="submission" date="2025-08" db="UniProtKB">
        <authorList>
            <consortium name="RefSeq"/>
        </authorList>
    </citation>
    <scope>IDENTIFICATION</scope>
</reference>
<proteinExistence type="predicted"/>
<name>A0A9W3BP07_BIOGL</name>
<dbReference type="RefSeq" id="XP_055901146.1">
    <property type="nucleotide sequence ID" value="XM_056045171.1"/>
</dbReference>
<dbReference type="InterPro" id="IPR036236">
    <property type="entry name" value="Znf_C2H2_sf"/>
</dbReference>
<feature type="domain" description="Helicase C-terminal" evidence="3">
    <location>
        <begin position="1816"/>
        <end position="1987"/>
    </location>
</feature>
<dbReference type="Pfam" id="PF12874">
    <property type="entry name" value="zf-met"/>
    <property type="match status" value="5"/>
</dbReference>
<dbReference type="InterPro" id="IPR013087">
    <property type="entry name" value="Znf_C2H2_type"/>
</dbReference>
<dbReference type="PANTHER" id="PTHR14074">
    <property type="entry name" value="HELICASE WITH DEATH DOMAIN-RELATED"/>
    <property type="match status" value="1"/>
</dbReference>
<dbReference type="PROSITE" id="PS51194">
    <property type="entry name" value="HELICASE_CTER"/>
    <property type="match status" value="1"/>
</dbReference>
<keyword evidence="4" id="KW-1185">Reference proteome</keyword>
<dbReference type="InterPro" id="IPR051363">
    <property type="entry name" value="RLR_Helicase"/>
</dbReference>
<dbReference type="SUPFAM" id="SSF52540">
    <property type="entry name" value="P-loop containing nucleoside triphosphate hydrolases"/>
    <property type="match status" value="1"/>
</dbReference>
<sequence>MELNLNNKENLGTEKLLGKLHISRTEKNLDSLLKNAQTINSQKLQNTEMSSFSLPNQTENVLSGSSGPNGEAYVMNGSRGVCYVCKLELNSRQHCDQHINGSKHIKKVNDEANRTALNTRVSHDAERPVGQDYVLTPLGGKCYLCDVVFTSRALAIQHLSGQKHKKKAESNSTPYLLPSASMHPSQITSSQVISPSLVMSPFQFSGSSLTESRAADPAPLTSALKGPNGEDYIMNGTRGYCYVCGLDLTSQEHAKSHLSGTKHKKKSGEGSGMDTSIPNGKVLMCSICKVPFSCIKNAEEHFRSEKHKKRKASQELQDYSKDPEQTCVMKLYSASSTSVECNSPHLLGLGPDQSINCEVTTNPSCYPFSSRSGPRISPLEYQEIIDLSKAKAKLNEASSSEASKPTDNLTHRSSTESTMRNTATSTRATPSVLTNNDTSRSIEYNLNLQSDKKLNVENLNETSEGKEELKNKNLPTETNLPFSVTFQKDSSSLSLSLIDNAMQASHSAHLEPLTIKRHQMEQNSIENHQQNPTQTEAHNRNNDSAAVNQDLSKCSLAEKSNNTQQTNDKRRSEESLSGIKAQPTAGEQTSHLSETMRGNDSGTNQEVLKTVHIVKLSQTGINVREPAQQDFTINMCPPLGLPQGQSPRVLFFTPSQQQLETMAKSQKFNGHLNSNIHEIDDINIDVLHVNENINVNEDDMNVNEENMEKDLQYEMKDSVGMAETSCNDFYNENVSSTCINRSSYFSSEISDLGCINKSLDFSSINTESSFNAIGSNMTPSFHVRVLNNMPINSNTGKQEDDAALDSVQHLTGTLSGLSISQESAASNQVDQQSFSVGQNPWANSENKEEHYYFNGSRGFCHACTIELTSYQHANQHLNGQKHQKKMQQIHFTRRLQKESRLGIATSPVTISHPVTQTDSETSELFFIFDGSKGMCHACSIELTSPQHARQHISGKNHNRAVERLKLTKQGIQYPNFCHVCKKGFSGTESAKQHFESSKHKNKVQLLEMGIFQSSEGEKVVVKDDKIWYMCDVCQCGMNTREQLLVHKESAKHKEMEASLRDKPVVFQSSSSPRSSELGIKENSPVGHKESRESTERTAPAYISDDDRQHLTFGDVPKINLDRASPLNYKYSSPSSQVNLNFNQENVSTVLHTSGRPILGAKFQSQLEPSSLATPVGLDLSSNNQATARSGLRDFHLPTERYRGQTNSNTASEVRNLEINAGAGFTFRGLTLSGQAPNGSSSSGSGNMDMRPHSIVSDHLTMDVPCSGGRGIIEGTHPGNANDDSDDDAPTSLFSSKETHGFVKKPGKPRHSNNRTDNKNTISFGKLESNDSDDDEPLETVDYNIPQEIVPPETPEASQLKPEKSTKPGFKYYCRICDKHMNTKASYQAHANGASHKYIATLQKSPVRRLEPIRKTNFPFNTSSKGLIERAMSKSKHLPRAYQFELLEKTMKGDYIVYLPTGTGKTLVAVLTMALMLDENPSRPVLFLVDKVLLVLQQAKFIMDQLTAVKLNRRSDDQGLVKREVNVMAICGGLASKSERPVWSSDIIVTTAAFCQNMLQRELIWWEDFSLIVLDEVHHCNKLHPYLKLFNSHHHTLVPESRPKILGLTASPAGKSTVSETYQMLQGLLKNLGGAKIAVVEREEEDLKGFESSAEIHAINVPLSSKEIQFRRHLLEYIILCYSRFAQMSSLKNSLTAPCSYLVDAVRYPGDRQVTTSLAERFLKDDEPLADLTGVIIAASCSTKDNTQTFTFLQLHLVKLLLTLPEVGTGANFVEELDKTLSPSDNVKEFEKLGLPCRELHDKVLQFAADGNKDLTMFSKLIETLRDKSFIDWKNKSCKALVLVRERKIARQLSHSLRENQLIKDNDLHVTYLVGHGSGTQDYGMDVKKQKRVLDNQDKYNIVVATSIMEEGIDFQSLQLVISMNPPTSVRALVQIRGRARRKGSHFVILCSSEEEVEKLNRLQIQEKNMQAAAKMCIEEDRKCSMQA</sequence>
<dbReference type="SUPFAM" id="SSF57667">
    <property type="entry name" value="beta-beta-alpha zinc fingers"/>
    <property type="match status" value="8"/>
</dbReference>
<dbReference type="Gene3D" id="3.30.160.60">
    <property type="entry name" value="Classic Zinc Finger"/>
    <property type="match status" value="8"/>
</dbReference>
<feature type="region of interest" description="Disordered" evidence="1">
    <location>
        <begin position="1231"/>
        <end position="1252"/>
    </location>
</feature>
<feature type="compositionally biased region" description="Polar residues" evidence="1">
    <location>
        <begin position="585"/>
        <end position="602"/>
    </location>
</feature>
<dbReference type="GO" id="GO:0016787">
    <property type="term" value="F:hydrolase activity"/>
    <property type="evidence" value="ECO:0007669"/>
    <property type="project" value="InterPro"/>
</dbReference>
<gene>
    <name evidence="5" type="primary">LOC106064700</name>
</gene>
<dbReference type="Proteomes" id="UP001165740">
    <property type="component" value="Chromosome 10"/>
</dbReference>
<evidence type="ECO:0000259" key="3">
    <source>
        <dbReference type="PROSITE" id="PS51194"/>
    </source>
</evidence>
<feature type="region of interest" description="Disordered" evidence="1">
    <location>
        <begin position="396"/>
        <end position="438"/>
    </location>
</feature>
<evidence type="ECO:0000256" key="1">
    <source>
        <dbReference type="SAM" id="MobiDB-lite"/>
    </source>
</evidence>
<evidence type="ECO:0000313" key="5">
    <source>
        <dbReference type="RefSeq" id="XP_055901146.1"/>
    </source>
</evidence>
<dbReference type="Pfam" id="PF04851">
    <property type="entry name" value="ResIII"/>
    <property type="match status" value="1"/>
</dbReference>
<dbReference type="GO" id="GO:0005524">
    <property type="term" value="F:ATP binding"/>
    <property type="evidence" value="ECO:0007669"/>
    <property type="project" value="InterPro"/>
</dbReference>
<dbReference type="GO" id="GO:0003677">
    <property type="term" value="F:DNA binding"/>
    <property type="evidence" value="ECO:0007669"/>
    <property type="project" value="InterPro"/>
</dbReference>
<dbReference type="GeneID" id="106064700"/>
<feature type="compositionally biased region" description="Basic and acidic residues" evidence="1">
    <location>
        <begin position="1086"/>
        <end position="1095"/>
    </location>
</feature>
<dbReference type="GO" id="GO:0005737">
    <property type="term" value="C:cytoplasm"/>
    <property type="evidence" value="ECO:0007669"/>
    <property type="project" value="TreeGrafter"/>
</dbReference>
<dbReference type="PROSITE" id="PS51192">
    <property type="entry name" value="HELICASE_ATP_BIND_1"/>
    <property type="match status" value="1"/>
</dbReference>
<protein>
    <submittedName>
        <fullName evidence="5">Uncharacterized protein LOC106064700 isoform X2</fullName>
    </submittedName>
</protein>
<dbReference type="GO" id="GO:0008270">
    <property type="term" value="F:zinc ion binding"/>
    <property type="evidence" value="ECO:0007669"/>
    <property type="project" value="InterPro"/>
</dbReference>
<dbReference type="InterPro" id="IPR006935">
    <property type="entry name" value="Helicase/UvrB_N"/>
</dbReference>
<accession>A0A9W3BP07</accession>
<dbReference type="SMART" id="SM00490">
    <property type="entry name" value="HELICc"/>
    <property type="match status" value="1"/>
</dbReference>
<feature type="region of interest" description="Disordered" evidence="1">
    <location>
        <begin position="556"/>
        <end position="602"/>
    </location>
</feature>
<feature type="region of interest" description="Disordered" evidence="1">
    <location>
        <begin position="1266"/>
        <end position="1336"/>
    </location>
</feature>
<dbReference type="SMART" id="SM00487">
    <property type="entry name" value="DEXDc"/>
    <property type="match status" value="1"/>
</dbReference>
<dbReference type="InterPro" id="IPR014001">
    <property type="entry name" value="Helicase_ATP-bd"/>
</dbReference>
<feature type="compositionally biased region" description="Polar residues" evidence="1">
    <location>
        <begin position="556"/>
        <end position="566"/>
    </location>
</feature>
<dbReference type="Gene3D" id="3.40.50.300">
    <property type="entry name" value="P-loop containing nucleotide triphosphate hydrolases"/>
    <property type="match status" value="2"/>
</dbReference>
<dbReference type="PROSITE" id="PS00028">
    <property type="entry name" value="ZINC_FINGER_C2H2_1"/>
    <property type="match status" value="5"/>
</dbReference>
<organism evidence="4 5">
    <name type="scientific">Biomphalaria glabrata</name>
    <name type="common">Bloodfluke planorb</name>
    <name type="synonym">Freshwater snail</name>
    <dbReference type="NCBI Taxonomy" id="6526"/>
    <lineage>
        <taxon>Eukaryota</taxon>
        <taxon>Metazoa</taxon>
        <taxon>Spiralia</taxon>
        <taxon>Lophotrochozoa</taxon>
        <taxon>Mollusca</taxon>
        <taxon>Gastropoda</taxon>
        <taxon>Heterobranchia</taxon>
        <taxon>Euthyneura</taxon>
        <taxon>Panpulmonata</taxon>
        <taxon>Hygrophila</taxon>
        <taxon>Lymnaeoidea</taxon>
        <taxon>Planorbidae</taxon>
        <taxon>Biomphalaria</taxon>
    </lineage>
</organism>